<dbReference type="InterPro" id="IPR001972">
    <property type="entry name" value="Stomatin_HflK_fam"/>
</dbReference>
<keyword evidence="6" id="KW-1185">Reference proteome</keyword>
<comment type="similarity">
    <text evidence="2">Belongs to the band 7/mec-2 family.</text>
</comment>
<dbReference type="EMBL" id="JBHSML010000003">
    <property type="protein sequence ID" value="MFC5515600.1"/>
    <property type="molecule type" value="Genomic_DNA"/>
</dbReference>
<dbReference type="Gene3D" id="6.10.250.2090">
    <property type="match status" value="1"/>
</dbReference>
<dbReference type="InterPro" id="IPR001107">
    <property type="entry name" value="Band_7"/>
</dbReference>
<dbReference type="PANTHER" id="PTHR10264">
    <property type="entry name" value="BAND 7 PROTEIN-RELATED"/>
    <property type="match status" value="1"/>
</dbReference>
<feature type="domain" description="Band 7" evidence="4">
    <location>
        <begin position="21"/>
        <end position="178"/>
    </location>
</feature>
<protein>
    <submittedName>
        <fullName evidence="5">Slipin family protein</fullName>
    </submittedName>
</protein>
<keyword evidence="3" id="KW-1133">Transmembrane helix</keyword>
<evidence type="ECO:0000256" key="2">
    <source>
        <dbReference type="ARBA" id="ARBA00008164"/>
    </source>
</evidence>
<sequence length="259" mass="29249">MSLMLVPYLVVLLILVIFLLAAIRVLREYERGVVFTLGRFTGVKGPGLIILVPFAQQMVRVDLRVIVHNVPPQDVISRDNVPVKVNAVLYFRVLDPERAIIRVENFMAATSQLAQTTLRSVLGKHELDEMLVERDRLNADIQSILDRQTDTWGIKVANIEIKDIDLNDNMVRAIAKQAEAERLRRAKVINAEGEQQAAEKLVEAGRILAREPQAMQLRYFAALHDVASERTSTIVFPLPTELLGLFRRRPPVSEEGGRE</sequence>
<dbReference type="InterPro" id="IPR036013">
    <property type="entry name" value="Band_7/SPFH_dom_sf"/>
</dbReference>
<dbReference type="PRINTS" id="PR00721">
    <property type="entry name" value="STOMATIN"/>
</dbReference>
<accession>A0ABW0PSQ8</accession>
<keyword evidence="3" id="KW-0812">Transmembrane</keyword>
<dbReference type="SUPFAM" id="SSF117892">
    <property type="entry name" value="Band 7/SPFH domain"/>
    <property type="match status" value="1"/>
</dbReference>
<name>A0ABW0PSQ8_9HYPH</name>
<dbReference type="PANTHER" id="PTHR10264:SF19">
    <property type="entry name" value="AT06885P-RELATED"/>
    <property type="match status" value="1"/>
</dbReference>
<dbReference type="CDD" id="cd08826">
    <property type="entry name" value="SPFH_eoslipins_u1"/>
    <property type="match status" value="1"/>
</dbReference>
<comment type="subcellular location">
    <subcellularLocation>
        <location evidence="1">Membrane</location>
        <topology evidence="1">Single-pass membrane protein</topology>
    </subcellularLocation>
</comment>
<feature type="transmembrane region" description="Helical" evidence="3">
    <location>
        <begin position="6"/>
        <end position="26"/>
    </location>
</feature>
<evidence type="ECO:0000313" key="5">
    <source>
        <dbReference type="EMBL" id="MFC5515600.1"/>
    </source>
</evidence>
<dbReference type="Proteomes" id="UP001596150">
    <property type="component" value="Unassembled WGS sequence"/>
</dbReference>
<evidence type="ECO:0000256" key="3">
    <source>
        <dbReference type="SAM" id="Phobius"/>
    </source>
</evidence>
<evidence type="ECO:0000259" key="4">
    <source>
        <dbReference type="SMART" id="SM00244"/>
    </source>
</evidence>
<dbReference type="Gene3D" id="3.30.479.30">
    <property type="entry name" value="Band 7 domain"/>
    <property type="match status" value="1"/>
</dbReference>
<organism evidence="5 6">
    <name type="scientific">Kaistia terrae</name>
    <dbReference type="NCBI Taxonomy" id="537017"/>
    <lineage>
        <taxon>Bacteria</taxon>
        <taxon>Pseudomonadati</taxon>
        <taxon>Pseudomonadota</taxon>
        <taxon>Alphaproteobacteria</taxon>
        <taxon>Hyphomicrobiales</taxon>
        <taxon>Kaistiaceae</taxon>
        <taxon>Kaistia</taxon>
    </lineage>
</organism>
<gene>
    <name evidence="5" type="ORF">ACFPP9_07445</name>
</gene>
<evidence type="ECO:0000313" key="6">
    <source>
        <dbReference type="Proteomes" id="UP001596150"/>
    </source>
</evidence>
<dbReference type="Pfam" id="PF01145">
    <property type="entry name" value="Band_7"/>
    <property type="match status" value="1"/>
</dbReference>
<keyword evidence="3" id="KW-0472">Membrane</keyword>
<proteinExistence type="inferred from homology"/>
<reference evidence="6" key="1">
    <citation type="journal article" date="2019" name="Int. J. Syst. Evol. Microbiol.">
        <title>The Global Catalogue of Microorganisms (GCM) 10K type strain sequencing project: providing services to taxonomists for standard genome sequencing and annotation.</title>
        <authorList>
            <consortium name="The Broad Institute Genomics Platform"/>
            <consortium name="The Broad Institute Genome Sequencing Center for Infectious Disease"/>
            <person name="Wu L."/>
            <person name="Ma J."/>
        </authorList>
    </citation>
    <scope>NUCLEOTIDE SEQUENCE [LARGE SCALE GENOMIC DNA]</scope>
    <source>
        <strain evidence="6">KACC 12633</strain>
    </source>
</reference>
<dbReference type="RefSeq" id="WP_266342163.1">
    <property type="nucleotide sequence ID" value="NZ_JAPKNH010000001.1"/>
</dbReference>
<evidence type="ECO:0000256" key="1">
    <source>
        <dbReference type="ARBA" id="ARBA00004167"/>
    </source>
</evidence>
<comment type="caution">
    <text evidence="5">The sequence shown here is derived from an EMBL/GenBank/DDBJ whole genome shotgun (WGS) entry which is preliminary data.</text>
</comment>
<dbReference type="InterPro" id="IPR043202">
    <property type="entry name" value="Band-7_stomatin-like"/>
</dbReference>
<dbReference type="SMART" id="SM00244">
    <property type="entry name" value="PHB"/>
    <property type="match status" value="1"/>
</dbReference>